<comment type="caution">
    <text evidence="3">The sequence shown here is derived from an EMBL/GenBank/DDBJ whole genome shotgun (WGS) entry which is preliminary data.</text>
</comment>
<dbReference type="InterPro" id="IPR035992">
    <property type="entry name" value="Ricin_B-like_lectins"/>
</dbReference>
<dbReference type="CDD" id="cd00161">
    <property type="entry name" value="beta-trefoil_Ricin-like"/>
    <property type="match status" value="1"/>
</dbReference>
<accession>A0ABP8C7Q0</accession>
<feature type="region of interest" description="Disordered" evidence="1">
    <location>
        <begin position="76"/>
        <end position="120"/>
    </location>
</feature>
<gene>
    <name evidence="3" type="ORF">GCM10022254_41520</name>
</gene>
<protein>
    <recommendedName>
        <fullName evidence="2">Ricin B lectin domain-containing protein</fullName>
    </recommendedName>
</protein>
<dbReference type="RefSeq" id="WP_344899067.1">
    <property type="nucleotide sequence ID" value="NZ_BAABAS010000012.1"/>
</dbReference>
<feature type="domain" description="Ricin B lectin" evidence="2">
    <location>
        <begin position="164"/>
        <end position="258"/>
    </location>
</feature>
<evidence type="ECO:0000256" key="1">
    <source>
        <dbReference type="SAM" id="MobiDB-lite"/>
    </source>
</evidence>
<sequence length="275" mass="29655">MSPFFSGRRGVEEDGFAGTFAKHPVRPRRGLVPGRRVYTTILSAGTLTGVVLVGAPLVAGLDLGDEPRTTPVARKAPVRPVVPPPAPPQTPTVKPTKPVKRKAPVVKKTPARQTPRKKVRRLPQGVNFTSVKGVVLKNLMTGLCAKSSSGGASVGGCDPSSRVQRWDLLVFKKRGGPDAADLFVIRNSVTGKCLDLPGSGSTTDTYLVQSTCAPKSDDNQTWYLQRRPGDQYWVQNLVSEHQCLDVDGANGKLEPGARLRDAPCLDSDDHQWTFL</sequence>
<dbReference type="Proteomes" id="UP001501710">
    <property type="component" value="Unassembled WGS sequence"/>
</dbReference>
<name>A0ABP8C7Q0_9ACTN</name>
<reference evidence="4" key="1">
    <citation type="journal article" date="2019" name="Int. J. Syst. Evol. Microbiol.">
        <title>The Global Catalogue of Microorganisms (GCM) 10K type strain sequencing project: providing services to taxonomists for standard genome sequencing and annotation.</title>
        <authorList>
            <consortium name="The Broad Institute Genomics Platform"/>
            <consortium name="The Broad Institute Genome Sequencing Center for Infectious Disease"/>
            <person name="Wu L."/>
            <person name="Ma J."/>
        </authorList>
    </citation>
    <scope>NUCLEOTIDE SEQUENCE [LARGE SCALE GENOMIC DNA]</scope>
    <source>
        <strain evidence="4">JCM 17440</strain>
    </source>
</reference>
<evidence type="ECO:0000313" key="3">
    <source>
        <dbReference type="EMBL" id="GAA4235074.1"/>
    </source>
</evidence>
<dbReference type="PROSITE" id="PS50231">
    <property type="entry name" value="RICIN_B_LECTIN"/>
    <property type="match status" value="1"/>
</dbReference>
<dbReference type="Pfam" id="PF14200">
    <property type="entry name" value="RicinB_lectin_2"/>
    <property type="match status" value="1"/>
</dbReference>
<feature type="compositionally biased region" description="Pro residues" evidence="1">
    <location>
        <begin position="80"/>
        <end position="90"/>
    </location>
</feature>
<dbReference type="SUPFAM" id="SSF50370">
    <property type="entry name" value="Ricin B-like lectins"/>
    <property type="match status" value="1"/>
</dbReference>
<evidence type="ECO:0000259" key="2">
    <source>
        <dbReference type="Pfam" id="PF14200"/>
    </source>
</evidence>
<dbReference type="Gene3D" id="2.80.10.50">
    <property type="match status" value="1"/>
</dbReference>
<dbReference type="EMBL" id="BAABAS010000012">
    <property type="protein sequence ID" value="GAA4235074.1"/>
    <property type="molecule type" value="Genomic_DNA"/>
</dbReference>
<organism evidence="3 4">
    <name type="scientific">Actinomadura meridiana</name>
    <dbReference type="NCBI Taxonomy" id="559626"/>
    <lineage>
        <taxon>Bacteria</taxon>
        <taxon>Bacillati</taxon>
        <taxon>Actinomycetota</taxon>
        <taxon>Actinomycetes</taxon>
        <taxon>Streptosporangiales</taxon>
        <taxon>Thermomonosporaceae</taxon>
        <taxon>Actinomadura</taxon>
    </lineage>
</organism>
<keyword evidence="4" id="KW-1185">Reference proteome</keyword>
<proteinExistence type="predicted"/>
<dbReference type="InterPro" id="IPR000772">
    <property type="entry name" value="Ricin_B_lectin"/>
</dbReference>
<evidence type="ECO:0000313" key="4">
    <source>
        <dbReference type="Proteomes" id="UP001501710"/>
    </source>
</evidence>